<keyword evidence="1" id="KW-0472">Membrane</keyword>
<proteinExistence type="predicted"/>
<dbReference type="Proteomes" id="UP000579281">
    <property type="component" value="Unassembled WGS sequence"/>
</dbReference>
<feature type="transmembrane region" description="Helical" evidence="1">
    <location>
        <begin position="6"/>
        <end position="28"/>
    </location>
</feature>
<keyword evidence="1" id="KW-0812">Transmembrane</keyword>
<evidence type="ECO:0000313" key="2">
    <source>
        <dbReference type="EMBL" id="MBB6215475.1"/>
    </source>
</evidence>
<dbReference type="AlphaFoldDB" id="A0A841KZB9"/>
<accession>A0A841KZB9</accession>
<evidence type="ECO:0000256" key="1">
    <source>
        <dbReference type="SAM" id="Phobius"/>
    </source>
</evidence>
<name>A0A841KZB9_9FIRM</name>
<sequence>MLGYIGSFYMIFLILVLIVGMGTIGLGLMKYVFKSNKVGNIQQQKNTRKIN</sequence>
<comment type="caution">
    <text evidence="2">The sequence shown here is derived from an EMBL/GenBank/DDBJ whole genome shotgun (WGS) entry which is preliminary data.</text>
</comment>
<keyword evidence="3" id="KW-1185">Reference proteome</keyword>
<reference evidence="2 3" key="1">
    <citation type="submission" date="2020-08" db="EMBL/GenBank/DDBJ databases">
        <title>Genomic Encyclopedia of Type Strains, Phase IV (KMG-IV): sequencing the most valuable type-strain genomes for metagenomic binning, comparative biology and taxonomic classification.</title>
        <authorList>
            <person name="Goeker M."/>
        </authorList>
    </citation>
    <scope>NUCLEOTIDE SEQUENCE [LARGE SCALE GENOMIC DNA]</scope>
    <source>
        <strain evidence="2 3">DSM 103526</strain>
    </source>
</reference>
<gene>
    <name evidence="2" type="ORF">HNQ80_001564</name>
</gene>
<protein>
    <submittedName>
        <fullName evidence="2">Uncharacterized protein</fullName>
    </submittedName>
</protein>
<dbReference type="EMBL" id="JACHEN010000007">
    <property type="protein sequence ID" value="MBB6215475.1"/>
    <property type="molecule type" value="Genomic_DNA"/>
</dbReference>
<keyword evidence="1" id="KW-1133">Transmembrane helix</keyword>
<evidence type="ECO:0000313" key="3">
    <source>
        <dbReference type="Proteomes" id="UP000579281"/>
    </source>
</evidence>
<organism evidence="2 3">
    <name type="scientific">Anaerosolibacter carboniphilus</name>
    <dbReference type="NCBI Taxonomy" id="1417629"/>
    <lineage>
        <taxon>Bacteria</taxon>
        <taxon>Bacillati</taxon>
        <taxon>Bacillota</taxon>
        <taxon>Clostridia</taxon>
        <taxon>Peptostreptococcales</taxon>
        <taxon>Thermotaleaceae</taxon>
        <taxon>Anaerosolibacter</taxon>
    </lineage>
</organism>